<dbReference type="RefSeq" id="YP_009395213.1">
    <property type="nucleotide sequence ID" value="NC_035276.1"/>
</dbReference>
<keyword evidence="5 8" id="KW-0689">Ribosomal protein</keyword>
<evidence type="ECO:0000256" key="6">
    <source>
        <dbReference type="ARBA" id="ARBA00023274"/>
    </source>
</evidence>
<dbReference type="HAMAP" id="MF_01328_B">
    <property type="entry name" value="Ribosomal_uL4_B"/>
    <property type="match status" value="1"/>
</dbReference>
<dbReference type="GO" id="GO:0003735">
    <property type="term" value="F:structural constituent of ribosome"/>
    <property type="evidence" value="ECO:0007669"/>
    <property type="project" value="InterPro"/>
</dbReference>
<dbReference type="GO" id="GO:1990904">
    <property type="term" value="C:ribonucleoprotein complex"/>
    <property type="evidence" value="ECO:0007669"/>
    <property type="project" value="UniProtKB-KW"/>
</dbReference>
<dbReference type="PANTHER" id="PTHR10746:SF17">
    <property type="entry name" value="LARGE RIBOSOMAL SUBUNIT PROTEIN UL4C"/>
    <property type="match status" value="1"/>
</dbReference>
<dbReference type="Pfam" id="PF00573">
    <property type="entry name" value="Ribosomal_L4"/>
    <property type="match status" value="1"/>
</dbReference>
<proteinExistence type="inferred from homology"/>
<evidence type="ECO:0000256" key="9">
    <source>
        <dbReference type="SAM" id="MobiDB-lite"/>
    </source>
</evidence>
<protein>
    <recommendedName>
        <fullName evidence="7 8">Large ribosomal subunit protein uL4c</fullName>
    </recommendedName>
</protein>
<keyword evidence="10" id="KW-0934">Plastid</keyword>
<evidence type="ECO:0000256" key="4">
    <source>
        <dbReference type="ARBA" id="ARBA00022884"/>
    </source>
</evidence>
<dbReference type="InterPro" id="IPR013005">
    <property type="entry name" value="Ribosomal_uL4-like"/>
</dbReference>
<gene>
    <name evidence="8 10" type="primary">rpl4</name>
</gene>
<comment type="similarity">
    <text evidence="2 8">Belongs to the universal ribosomal protein uL4 family.</text>
</comment>
<evidence type="ECO:0000256" key="1">
    <source>
        <dbReference type="ARBA" id="ARBA00004083"/>
    </source>
</evidence>
<evidence type="ECO:0000256" key="3">
    <source>
        <dbReference type="ARBA" id="ARBA00022730"/>
    </source>
</evidence>
<dbReference type="AlphaFoldDB" id="A0A1Z1MDW9"/>
<keyword evidence="3 8" id="KW-0699">rRNA-binding</keyword>
<keyword evidence="4 8" id="KW-0694">RNA-binding</keyword>
<dbReference type="GO" id="GO:0019843">
    <property type="term" value="F:rRNA binding"/>
    <property type="evidence" value="ECO:0007669"/>
    <property type="project" value="UniProtKB-UniRule"/>
</dbReference>
<reference evidence="10" key="1">
    <citation type="journal article" date="2017" name="J. Phycol.">
        <title>Analysis of chloroplast genomes and a supermatrix inform reclassification of the Rhodomelaceae (Rhodophyta).</title>
        <authorList>
            <person name="Diaz-Tapia P."/>
            <person name="Maggs C.A."/>
            <person name="West J.A."/>
            <person name="Verbruggen H."/>
        </authorList>
    </citation>
    <scope>NUCLEOTIDE SEQUENCE</scope>
    <source>
        <strain evidence="10">PD644</strain>
    </source>
</reference>
<dbReference type="NCBIfam" id="TIGR03953">
    <property type="entry name" value="rplD_bact"/>
    <property type="match status" value="1"/>
</dbReference>
<accession>A0A1Z1MDW9</accession>
<dbReference type="PANTHER" id="PTHR10746">
    <property type="entry name" value="50S RIBOSOMAL PROTEIN L4"/>
    <property type="match status" value="1"/>
</dbReference>
<dbReference type="GeneID" id="33357200"/>
<evidence type="ECO:0000256" key="5">
    <source>
        <dbReference type="ARBA" id="ARBA00022980"/>
    </source>
</evidence>
<feature type="region of interest" description="Disordered" evidence="9">
    <location>
        <begin position="47"/>
        <end position="84"/>
    </location>
</feature>
<comment type="subunit">
    <text evidence="8">Part of the 50S ribosomal subunit.</text>
</comment>
<dbReference type="InterPro" id="IPR002136">
    <property type="entry name" value="Ribosomal_uL4"/>
</dbReference>
<dbReference type="EMBL" id="MF101430">
    <property type="protein sequence ID" value="ARW63981.1"/>
    <property type="molecule type" value="Genomic_DNA"/>
</dbReference>
<evidence type="ECO:0000256" key="7">
    <source>
        <dbReference type="ARBA" id="ARBA00035208"/>
    </source>
</evidence>
<dbReference type="GO" id="GO:0009507">
    <property type="term" value="C:chloroplast"/>
    <property type="evidence" value="ECO:0007669"/>
    <property type="project" value="UniProtKB-SubCell"/>
</dbReference>
<sequence length="213" mass="24303">MSVNKKLEYSVIDKINSIEKKNLHLTINNNEEKQMYCIHKALKNQLTSNRKRSANTKTRSEVRGGGKKPWKQKGTGRARAGSTRSPLWKGGGVIFGPKQKKYNSKINRKERRLAINSILYNKFLNTKVIDSIKINADKPSTKNAMIAISQIGIDLKIKQKVLLIVEKKTKNLYLSFKNIPHIELIDVKGINVMCLLKADFLIITNKALNQFRK</sequence>
<evidence type="ECO:0000256" key="2">
    <source>
        <dbReference type="ARBA" id="ARBA00010528"/>
    </source>
</evidence>
<name>A0A1Z1MDW9_9FLOR</name>
<feature type="compositionally biased region" description="Basic residues" evidence="9">
    <location>
        <begin position="65"/>
        <end position="76"/>
    </location>
</feature>
<evidence type="ECO:0000313" key="10">
    <source>
        <dbReference type="EMBL" id="ARW63981.1"/>
    </source>
</evidence>
<dbReference type="GO" id="GO:0006412">
    <property type="term" value="P:translation"/>
    <property type="evidence" value="ECO:0007669"/>
    <property type="project" value="UniProtKB-UniRule"/>
</dbReference>
<dbReference type="GO" id="GO:0005840">
    <property type="term" value="C:ribosome"/>
    <property type="evidence" value="ECO:0007669"/>
    <property type="project" value="UniProtKB-KW"/>
</dbReference>
<evidence type="ECO:0000256" key="8">
    <source>
        <dbReference type="HAMAP-Rule" id="MF_01328"/>
    </source>
</evidence>
<organism evidence="10">
    <name type="scientific">Alsidium seaforthii</name>
    <dbReference type="NCBI Taxonomy" id="2007182"/>
    <lineage>
        <taxon>Eukaryota</taxon>
        <taxon>Rhodophyta</taxon>
        <taxon>Florideophyceae</taxon>
        <taxon>Rhodymeniophycidae</taxon>
        <taxon>Ceramiales</taxon>
        <taxon>Rhodomelaceae</taxon>
        <taxon>Polysiphonioideae</taxon>
        <taxon>Alsidium</taxon>
    </lineage>
</organism>
<keyword evidence="6 8" id="KW-0687">Ribonucleoprotein</keyword>
<geneLocation type="chloroplast" evidence="10"/>
<dbReference type="Gene3D" id="3.40.1370.10">
    <property type="match status" value="1"/>
</dbReference>
<dbReference type="InterPro" id="IPR023574">
    <property type="entry name" value="Ribosomal_uL4_dom_sf"/>
</dbReference>
<comment type="subcellular location">
    <subcellularLocation>
        <location evidence="8">Plastid</location>
        <location evidence="8">Chloroplast</location>
    </subcellularLocation>
</comment>
<comment type="function">
    <text evidence="1 8">Probably binds the 23S rRNA.</text>
</comment>
<keyword evidence="10" id="KW-0150">Chloroplast</keyword>
<dbReference type="SUPFAM" id="SSF52166">
    <property type="entry name" value="Ribosomal protein L4"/>
    <property type="match status" value="1"/>
</dbReference>